<dbReference type="SUPFAM" id="SSF53756">
    <property type="entry name" value="UDP-Glycosyltransferase/glycogen phosphorylase"/>
    <property type="match status" value="1"/>
</dbReference>
<dbReference type="Proteomes" id="UP000219285">
    <property type="component" value="Chromosome"/>
</dbReference>
<dbReference type="EC" id="3.6.1.57" evidence="4"/>
<proteinExistence type="predicted"/>
<dbReference type="PANTHER" id="PTHR21015:SF22">
    <property type="entry name" value="GLYCOSYLTRANSFERASE"/>
    <property type="match status" value="1"/>
</dbReference>
<evidence type="ECO:0000259" key="3">
    <source>
        <dbReference type="Pfam" id="PF04101"/>
    </source>
</evidence>
<protein>
    <submittedName>
        <fullName evidence="4">UDP-2,4-diacetamido-2,4, 6-trideoxy-beta-L-altropyranose hydrolase</fullName>
        <ecNumber evidence="4">3.6.1.57</ecNumber>
    </submittedName>
</protein>
<dbReference type="KEGG" id="apel:CA267_014210"/>
<sequence>MRPLVFRVEASTQSGLGHLMRCLAIAQAAEDQSIPSIFLLSEEGKVLARARHDWTYDVISVPIFESQHEEGSWIREILNAVNASALIVDGYSFTSELLVPIRNCETSVVVLDDGSNALTAFADIVINPATREYDELYLQSQASLRLCTGDKYRLLRREFQVLSLPSIEARHGIAVNLGGSDPMSLTLPVLQLLQQTLPEVPVRVVTGAGYRNLPALERFIAQSPLAVQHIHNCQNMADVWSHARVAISAAGGSQFELAVCQTPSLLLMVAENQRGATNLARSQGWCEFFDCTTEFPEPRLSSALTELFFNEHRLKEMSAKASKLHDALGAIRVLEVISEAL</sequence>
<feature type="binding site" evidence="2">
    <location>
        <position position="256"/>
    </location>
    <ligand>
        <name>substrate</name>
    </ligand>
</feature>
<dbReference type="AlphaFoldDB" id="A0A6M4MFF3"/>
<feature type="domain" description="Glycosyl transferase family 28 C-terminal" evidence="3">
    <location>
        <begin position="201"/>
        <end position="324"/>
    </location>
</feature>
<organism evidence="4 5">
    <name type="scientific">Alteromonas pelagimontana</name>
    <dbReference type="NCBI Taxonomy" id="1858656"/>
    <lineage>
        <taxon>Bacteria</taxon>
        <taxon>Pseudomonadati</taxon>
        <taxon>Pseudomonadota</taxon>
        <taxon>Gammaproteobacteria</taxon>
        <taxon>Alteromonadales</taxon>
        <taxon>Alteromonadaceae</taxon>
        <taxon>Alteromonas/Salinimonas group</taxon>
        <taxon>Alteromonas</taxon>
    </lineage>
</organism>
<gene>
    <name evidence="4" type="primary">pseG</name>
    <name evidence="4" type="ORF">CA267_014210</name>
</gene>
<reference evidence="4 5" key="2">
    <citation type="submission" date="2020-04" db="EMBL/GenBank/DDBJ databases">
        <title>Complete genome sequence of Alteromonas pelagimontana 5.12T.</title>
        <authorList>
            <person name="Sinha R.K."/>
            <person name="Krishnan K.P."/>
            <person name="Kurian J.P."/>
        </authorList>
    </citation>
    <scope>NUCLEOTIDE SEQUENCE [LARGE SCALE GENOMIC DNA]</scope>
    <source>
        <strain evidence="4 5">5.12</strain>
    </source>
</reference>
<dbReference type="Gene3D" id="3.40.50.11190">
    <property type="match status" value="1"/>
</dbReference>
<accession>A0A6M4MFF3</accession>
<dbReference type="RefSeq" id="WP_170669067.1">
    <property type="nucleotide sequence ID" value="NZ_CP052766.1"/>
</dbReference>
<evidence type="ECO:0000313" key="5">
    <source>
        <dbReference type="Proteomes" id="UP000219285"/>
    </source>
</evidence>
<keyword evidence="4" id="KW-0378">Hydrolase</keyword>
<dbReference type="NCBIfam" id="TIGR03590">
    <property type="entry name" value="PseG"/>
    <property type="match status" value="1"/>
</dbReference>
<dbReference type="Pfam" id="PF04101">
    <property type="entry name" value="Glyco_tran_28_C"/>
    <property type="match status" value="1"/>
</dbReference>
<dbReference type="InterPro" id="IPR007235">
    <property type="entry name" value="Glyco_trans_28_C"/>
</dbReference>
<dbReference type="PANTHER" id="PTHR21015">
    <property type="entry name" value="UDP-N-ACETYLGLUCOSAMINE--N-ACETYLMURAMYL-(PENTAPEPTIDE) PYROPHOSPHORYL-UNDECAPRENOL N-ACETYLGLUCOSAMINE TRANSFERASE 1"/>
    <property type="match status" value="1"/>
</dbReference>
<reference evidence="5" key="1">
    <citation type="submission" date="2014-12" db="EMBL/GenBank/DDBJ databases">
        <title>Complete genome sequence of a multi-drug resistant Klebsiella pneumoniae.</title>
        <authorList>
            <person name="Hua X."/>
            <person name="Chen Q."/>
            <person name="Li X."/>
            <person name="Feng Y."/>
            <person name="Ruan Z."/>
            <person name="Yu Y."/>
        </authorList>
    </citation>
    <scope>NUCLEOTIDE SEQUENCE [LARGE SCALE GENOMIC DNA]</scope>
    <source>
        <strain evidence="5">5.12</strain>
    </source>
</reference>
<dbReference type="GO" id="GO:0016758">
    <property type="term" value="F:hexosyltransferase activity"/>
    <property type="evidence" value="ECO:0007669"/>
    <property type="project" value="InterPro"/>
</dbReference>
<dbReference type="GO" id="GO:0016787">
    <property type="term" value="F:hydrolase activity"/>
    <property type="evidence" value="ECO:0007669"/>
    <property type="project" value="UniProtKB-KW"/>
</dbReference>
<name>A0A6M4MFF3_9ALTE</name>
<evidence type="ECO:0000256" key="1">
    <source>
        <dbReference type="PIRSR" id="PIRSR620023-1"/>
    </source>
</evidence>
<feature type="active site" description="Proton acceptor" evidence="1">
    <location>
        <position position="18"/>
    </location>
</feature>
<evidence type="ECO:0000256" key="2">
    <source>
        <dbReference type="PIRSR" id="PIRSR620023-2"/>
    </source>
</evidence>
<feature type="binding site" evidence="2">
    <location>
        <position position="156"/>
    </location>
    <ligand>
        <name>substrate</name>
    </ligand>
</feature>
<evidence type="ECO:0000313" key="4">
    <source>
        <dbReference type="EMBL" id="QJR81829.1"/>
    </source>
</evidence>
<dbReference type="Gene3D" id="3.40.50.2000">
    <property type="entry name" value="Glycogen Phosphorylase B"/>
    <property type="match status" value="1"/>
</dbReference>
<keyword evidence="5" id="KW-1185">Reference proteome</keyword>
<dbReference type="InterPro" id="IPR020023">
    <property type="entry name" value="PseG"/>
</dbReference>
<dbReference type="EMBL" id="CP052766">
    <property type="protein sequence ID" value="QJR81829.1"/>
    <property type="molecule type" value="Genomic_DNA"/>
</dbReference>